<sequence>MVGVRAAYNISGVDFTPPMEQMTIKTYKNYSLLYTYYHPLWKTMPYFGIQSGVSIQEQGYIKDNKELRMTAVEIPFVSQFHVDFWKMRVLLNAGGFAGYRVSKKVTDVTNGSLVTDKFDNFDQRGDFGFIGGGGLAFILKPFEIQIECNYQYSLSNLYHPKKYSEMDLQFTYPHQLLISAALFIHL</sequence>
<reference evidence="1" key="1">
    <citation type="submission" date="2019-08" db="EMBL/GenBank/DDBJ databases">
        <authorList>
            <person name="Kucharzyk K."/>
            <person name="Murdoch R.W."/>
            <person name="Higgins S."/>
            <person name="Loffler F."/>
        </authorList>
    </citation>
    <scope>NUCLEOTIDE SEQUENCE</scope>
</reference>
<organism evidence="1">
    <name type="scientific">bioreactor metagenome</name>
    <dbReference type="NCBI Taxonomy" id="1076179"/>
    <lineage>
        <taxon>unclassified sequences</taxon>
        <taxon>metagenomes</taxon>
        <taxon>ecological metagenomes</taxon>
    </lineage>
</organism>
<evidence type="ECO:0000313" key="1">
    <source>
        <dbReference type="EMBL" id="MPM49019.1"/>
    </source>
</evidence>
<gene>
    <name evidence="1" type="ORF">SDC9_95747</name>
</gene>
<dbReference type="EMBL" id="VSSQ01012350">
    <property type="protein sequence ID" value="MPM49019.1"/>
    <property type="molecule type" value="Genomic_DNA"/>
</dbReference>
<name>A0A645A770_9ZZZZ</name>
<proteinExistence type="predicted"/>
<comment type="caution">
    <text evidence="1">The sequence shown here is derived from an EMBL/GenBank/DDBJ whole genome shotgun (WGS) entry which is preliminary data.</text>
</comment>
<protein>
    <recommendedName>
        <fullName evidence="2">Outer membrane protein beta-barrel domain-containing protein</fullName>
    </recommendedName>
</protein>
<dbReference type="AlphaFoldDB" id="A0A645A770"/>
<accession>A0A645A770</accession>
<evidence type="ECO:0008006" key="2">
    <source>
        <dbReference type="Google" id="ProtNLM"/>
    </source>
</evidence>